<comment type="subcellular location">
    <subcellularLocation>
        <location evidence="5">Cytoplasm</location>
    </subcellularLocation>
    <text evidence="5">May associate with membranes.</text>
</comment>
<organism evidence="8 9">
    <name type="scientific">Cytobacillus mangrovibacter</name>
    <dbReference type="NCBI Taxonomy" id="3299024"/>
    <lineage>
        <taxon>Bacteria</taxon>
        <taxon>Bacillati</taxon>
        <taxon>Bacillota</taxon>
        <taxon>Bacilli</taxon>
        <taxon>Bacillales</taxon>
        <taxon>Bacillaceae</taxon>
        <taxon>Cytobacillus</taxon>
    </lineage>
</organism>
<accession>A0ABW6K5S0</accession>
<evidence type="ECO:0000313" key="9">
    <source>
        <dbReference type="Proteomes" id="UP001601058"/>
    </source>
</evidence>
<dbReference type="PRINTS" id="PR00326">
    <property type="entry name" value="GTP1OBG"/>
</dbReference>
<gene>
    <name evidence="5 8" type="primary">hflX</name>
    <name evidence="8" type="ORF">ACFYKT_18485</name>
</gene>
<dbReference type="PIRSF" id="PIRSF006809">
    <property type="entry name" value="GTP-binding_hflX_prd"/>
    <property type="match status" value="1"/>
</dbReference>
<dbReference type="PANTHER" id="PTHR10229">
    <property type="entry name" value="GTP-BINDING PROTEIN HFLX"/>
    <property type="match status" value="1"/>
</dbReference>
<evidence type="ECO:0000256" key="1">
    <source>
        <dbReference type="ARBA" id="ARBA00022723"/>
    </source>
</evidence>
<dbReference type="PANTHER" id="PTHR10229:SF4">
    <property type="entry name" value="GTPASE HFLX"/>
    <property type="match status" value="1"/>
</dbReference>
<evidence type="ECO:0000256" key="2">
    <source>
        <dbReference type="ARBA" id="ARBA00022741"/>
    </source>
</evidence>
<feature type="coiled-coil region" evidence="6">
    <location>
        <begin position="162"/>
        <end position="189"/>
    </location>
</feature>
<dbReference type="InterPro" id="IPR027417">
    <property type="entry name" value="P-loop_NTPase"/>
</dbReference>
<dbReference type="EMBL" id="JBIACJ010000013">
    <property type="protein sequence ID" value="MFE8698313.1"/>
    <property type="molecule type" value="Genomic_DNA"/>
</dbReference>
<dbReference type="PROSITE" id="PS51705">
    <property type="entry name" value="G_HFLX"/>
    <property type="match status" value="1"/>
</dbReference>
<dbReference type="InterPro" id="IPR030394">
    <property type="entry name" value="G_HFLX_dom"/>
</dbReference>
<evidence type="ECO:0000256" key="4">
    <source>
        <dbReference type="ARBA" id="ARBA00023134"/>
    </source>
</evidence>
<name>A0ABW6K5S0_9BACI</name>
<dbReference type="Pfam" id="PF01926">
    <property type="entry name" value="MMR_HSR1"/>
    <property type="match status" value="1"/>
</dbReference>
<dbReference type="NCBIfam" id="TIGR03156">
    <property type="entry name" value="GTP_HflX"/>
    <property type="match status" value="1"/>
</dbReference>
<dbReference type="InterPro" id="IPR016496">
    <property type="entry name" value="GTPase_HflX"/>
</dbReference>
<feature type="domain" description="Hflx-type G" evidence="7">
    <location>
        <begin position="196"/>
        <end position="364"/>
    </location>
</feature>
<keyword evidence="3" id="KW-0460">Magnesium</keyword>
<evidence type="ECO:0000259" key="7">
    <source>
        <dbReference type="PROSITE" id="PS51705"/>
    </source>
</evidence>
<keyword evidence="4 5" id="KW-0342">GTP-binding</keyword>
<comment type="function">
    <text evidence="5">GTPase that associates with the 50S ribosomal subunit and may have a role during protein synthesis or ribosome biogenesis.</text>
</comment>
<protein>
    <recommendedName>
        <fullName evidence="5">GTPase HflX</fullName>
    </recommendedName>
    <alternativeName>
        <fullName evidence="5">GTP-binding protein HflX</fullName>
    </alternativeName>
</protein>
<evidence type="ECO:0000313" key="8">
    <source>
        <dbReference type="EMBL" id="MFE8698313.1"/>
    </source>
</evidence>
<keyword evidence="2 5" id="KW-0547">Nucleotide-binding</keyword>
<keyword evidence="9" id="KW-1185">Reference proteome</keyword>
<dbReference type="Gene3D" id="6.10.250.2860">
    <property type="match status" value="1"/>
</dbReference>
<evidence type="ECO:0000256" key="6">
    <source>
        <dbReference type="SAM" id="Coils"/>
    </source>
</evidence>
<keyword evidence="1" id="KW-0479">Metal-binding</keyword>
<dbReference type="SUPFAM" id="SSF52540">
    <property type="entry name" value="P-loop containing nucleoside triphosphate hydrolases"/>
    <property type="match status" value="1"/>
</dbReference>
<evidence type="ECO:0000256" key="5">
    <source>
        <dbReference type="HAMAP-Rule" id="MF_00900"/>
    </source>
</evidence>
<dbReference type="InterPro" id="IPR032305">
    <property type="entry name" value="GTP-bd_M"/>
</dbReference>
<proteinExistence type="inferred from homology"/>
<dbReference type="HAMAP" id="MF_00900">
    <property type="entry name" value="GTPase_HflX"/>
    <property type="match status" value="1"/>
</dbReference>
<keyword evidence="5" id="KW-0963">Cytoplasm</keyword>
<keyword evidence="6" id="KW-0175">Coiled coil</keyword>
<evidence type="ECO:0000256" key="3">
    <source>
        <dbReference type="ARBA" id="ARBA00022842"/>
    </source>
</evidence>
<dbReference type="InterPro" id="IPR042108">
    <property type="entry name" value="GTPase_HflX_N_sf"/>
</dbReference>
<dbReference type="Gene3D" id="3.40.50.300">
    <property type="entry name" value="P-loop containing nucleotide triphosphate hydrolases"/>
    <property type="match status" value="1"/>
</dbReference>
<dbReference type="RefSeq" id="WP_389222586.1">
    <property type="nucleotide sequence ID" value="NZ_JBIACJ010000013.1"/>
</dbReference>
<reference evidence="8 9" key="1">
    <citation type="submission" date="2024-08" db="EMBL/GenBank/DDBJ databases">
        <title>Two novel Cytobacillus novel species.</title>
        <authorList>
            <person name="Liu G."/>
        </authorList>
    </citation>
    <scope>NUCLEOTIDE SEQUENCE [LARGE SCALE GENOMIC DNA]</scope>
    <source>
        <strain evidence="8 9">FJAT-53684</strain>
    </source>
</reference>
<dbReference type="Pfam" id="PF16360">
    <property type="entry name" value="GTP-bdg_M"/>
    <property type="match status" value="1"/>
</dbReference>
<comment type="subunit">
    <text evidence="5">Monomer. Associates with the 50S ribosomal subunit.</text>
</comment>
<dbReference type="Gene3D" id="3.40.50.11060">
    <property type="entry name" value="GTPase HflX, N-terminal domain"/>
    <property type="match status" value="1"/>
</dbReference>
<dbReference type="InterPro" id="IPR025121">
    <property type="entry name" value="GTPase_HflX_N"/>
</dbReference>
<dbReference type="Proteomes" id="UP001601058">
    <property type="component" value="Unassembled WGS sequence"/>
</dbReference>
<sequence length="421" mass="48051">MERKAILVGVNLNNNQEDFEYTMQELGNLAAACDVEVLGEIVQNLNQLNKSYYIGSGKIQELIAIINEQGANVVIFDDELSPTQIRNLESQLECEVIDRTMLILEIFANRAKTRESQLQVEVARLKYMLPRLIGMRESLGRQGGGAGLKNRGAGETKLELDRRKIEIKITALNKELEKLIDQRKTQRKLRRKNELPVVSLVGYTNAGKSTIMNAMLARYNEDAEKRVFEKDMLFATLETSVRKIKLTNNQTFLLTDTVGFINKLPHHLVKAFRSTLEEAAEANLLIHVLDYTNPNHEEQKKLTNEILTKMGVEGIPAIYAYNKVDRVEGILPATQHNRVYLSARKGIGLDELIELISQEVFNDYIQCELFIPFTEGEVVAYFNEKSQILFSEYEENGTKLIVKCQKAEAEKYKQYIRLITD</sequence>
<dbReference type="InterPro" id="IPR006073">
    <property type="entry name" value="GTP-bd"/>
</dbReference>
<comment type="caution">
    <text evidence="8">The sequence shown here is derived from an EMBL/GenBank/DDBJ whole genome shotgun (WGS) entry which is preliminary data.</text>
</comment>
<dbReference type="Pfam" id="PF13167">
    <property type="entry name" value="GTP-bdg_N"/>
    <property type="match status" value="1"/>
</dbReference>
<comment type="similarity">
    <text evidence="5">Belongs to the TRAFAC class OBG-HflX-like GTPase superfamily. HflX GTPase family.</text>
</comment>
<dbReference type="CDD" id="cd01878">
    <property type="entry name" value="HflX"/>
    <property type="match status" value="1"/>
</dbReference>